<evidence type="ECO:0000256" key="1">
    <source>
        <dbReference type="SAM" id="Phobius"/>
    </source>
</evidence>
<dbReference type="EMBL" id="CAUM01000113">
    <property type="protein sequence ID" value="CCV07085.1"/>
    <property type="molecule type" value="Genomic_DNA"/>
</dbReference>
<gene>
    <name evidence="2" type="ORF">MESS2_460003</name>
</gene>
<dbReference type="RefSeq" id="WP_008875979.1">
    <property type="nucleotide sequence ID" value="NZ_CAUM01000113.1"/>
</dbReference>
<keyword evidence="1" id="KW-0812">Transmembrane</keyword>
<evidence type="ECO:0000313" key="2">
    <source>
        <dbReference type="EMBL" id="CCV07085.1"/>
    </source>
</evidence>
<keyword evidence="1" id="KW-1133">Transmembrane helix</keyword>
<feature type="transmembrane region" description="Helical" evidence="1">
    <location>
        <begin position="103"/>
        <end position="121"/>
    </location>
</feature>
<feature type="transmembrane region" description="Helical" evidence="1">
    <location>
        <begin position="13"/>
        <end position="33"/>
    </location>
</feature>
<feature type="transmembrane region" description="Helical" evidence="1">
    <location>
        <begin position="73"/>
        <end position="91"/>
    </location>
</feature>
<dbReference type="InterPro" id="IPR018750">
    <property type="entry name" value="DUF2306_membrane"/>
</dbReference>
<name>M5ESV0_9HYPH</name>
<feature type="transmembrane region" description="Helical" evidence="1">
    <location>
        <begin position="42"/>
        <end position="61"/>
    </location>
</feature>
<evidence type="ECO:0008006" key="4">
    <source>
        <dbReference type="Google" id="ProtNLM"/>
    </source>
</evidence>
<dbReference type="STRING" id="1297569.MESS2_460003"/>
<accession>M5ESV0</accession>
<dbReference type="Proteomes" id="UP000012062">
    <property type="component" value="Unassembled WGS sequence"/>
</dbReference>
<reference evidence="2 3" key="1">
    <citation type="submission" date="2013-02" db="EMBL/GenBank/DDBJ databases">
        <authorList>
            <person name="Genoscope - CEA"/>
        </authorList>
    </citation>
    <scope>NUCLEOTIDE SEQUENCE [LARGE SCALE GENOMIC DNA]</scope>
    <source>
        <strain evidence="2 3">STM 2683</strain>
    </source>
</reference>
<dbReference type="eggNOG" id="COG5395">
    <property type="taxonomic scope" value="Bacteria"/>
</dbReference>
<comment type="caution">
    <text evidence="2">The sequence shown here is derived from an EMBL/GenBank/DDBJ whole genome shotgun (WGS) entry which is preliminary data.</text>
</comment>
<protein>
    <recommendedName>
        <fullName evidence="4">DUF2306 domain-containing protein</fullName>
    </recommendedName>
</protein>
<sequence length="140" mass="15232">MSLEPLLSARPPIPWHAFAAFAALAIGGAQLALPKGTPRHRVFGYVWAALMLLIAISSFWIQEIRLIGPFSPIHLLSILVLAAVPLAVWHAHSHKVTAHRGALIKLYVFALIGAGHLHAAARPDHARGRVRSVGWPCKEE</sequence>
<dbReference type="Pfam" id="PF10067">
    <property type="entry name" value="DUF2306"/>
    <property type="match status" value="1"/>
</dbReference>
<evidence type="ECO:0000313" key="3">
    <source>
        <dbReference type="Proteomes" id="UP000012062"/>
    </source>
</evidence>
<organism evidence="2 3">
    <name type="scientific">Mesorhizobium metallidurans STM 2683</name>
    <dbReference type="NCBI Taxonomy" id="1297569"/>
    <lineage>
        <taxon>Bacteria</taxon>
        <taxon>Pseudomonadati</taxon>
        <taxon>Pseudomonadota</taxon>
        <taxon>Alphaproteobacteria</taxon>
        <taxon>Hyphomicrobiales</taxon>
        <taxon>Phyllobacteriaceae</taxon>
        <taxon>Mesorhizobium</taxon>
    </lineage>
</organism>
<keyword evidence="1" id="KW-0472">Membrane</keyword>
<dbReference type="AlphaFoldDB" id="M5ESV0"/>
<proteinExistence type="predicted"/>
<keyword evidence="3" id="KW-1185">Reference proteome</keyword>